<evidence type="ECO:0000256" key="1">
    <source>
        <dbReference type="SAM" id="SignalP"/>
    </source>
</evidence>
<name>A0A9P7Z9E9_9HELO</name>
<dbReference type="Proteomes" id="UP000887226">
    <property type="component" value="Unassembled WGS sequence"/>
</dbReference>
<feature type="chain" id="PRO_5040266749" description="Secreted protein" evidence="1">
    <location>
        <begin position="24"/>
        <end position="136"/>
    </location>
</feature>
<evidence type="ECO:0000313" key="2">
    <source>
        <dbReference type="EMBL" id="KAG9247562.1"/>
    </source>
</evidence>
<keyword evidence="3" id="KW-1185">Reference proteome</keyword>
<sequence>MRFGSIQAAIVDSLLGSWLGCNASGDEPTCYQSDAHENYNWQVGGTGREPGPPQSGILLAPPRSSCVCLPVYPPTSTVLSLQDAGTWPSLLERFANSFLLDADWSMYAAFHGKCNKCFCCFDIGRRDRRCILSHHP</sequence>
<gene>
    <name evidence="2" type="ORF">BJ878DRAFT_166221</name>
</gene>
<reference evidence="2" key="1">
    <citation type="journal article" date="2021" name="IMA Fungus">
        <title>Genomic characterization of three marine fungi, including Emericellopsis atlantica sp. nov. with signatures of a generalist lifestyle and marine biomass degradation.</title>
        <authorList>
            <person name="Hagestad O.C."/>
            <person name="Hou L."/>
            <person name="Andersen J.H."/>
            <person name="Hansen E.H."/>
            <person name="Altermark B."/>
            <person name="Li C."/>
            <person name="Kuhnert E."/>
            <person name="Cox R.J."/>
            <person name="Crous P.W."/>
            <person name="Spatafora J.W."/>
            <person name="Lail K."/>
            <person name="Amirebrahimi M."/>
            <person name="Lipzen A."/>
            <person name="Pangilinan J."/>
            <person name="Andreopoulos W."/>
            <person name="Hayes R.D."/>
            <person name="Ng V."/>
            <person name="Grigoriev I.V."/>
            <person name="Jackson S.A."/>
            <person name="Sutton T.D.S."/>
            <person name="Dobson A.D.W."/>
            <person name="Rama T."/>
        </authorList>
    </citation>
    <scope>NUCLEOTIDE SEQUENCE</scope>
    <source>
        <strain evidence="2">TRa3180A</strain>
    </source>
</reference>
<dbReference type="AlphaFoldDB" id="A0A9P7Z9E9"/>
<evidence type="ECO:0000313" key="3">
    <source>
        <dbReference type="Proteomes" id="UP000887226"/>
    </source>
</evidence>
<accession>A0A9P7Z9E9</accession>
<proteinExistence type="predicted"/>
<organism evidence="2 3">
    <name type="scientific">Calycina marina</name>
    <dbReference type="NCBI Taxonomy" id="1763456"/>
    <lineage>
        <taxon>Eukaryota</taxon>
        <taxon>Fungi</taxon>
        <taxon>Dikarya</taxon>
        <taxon>Ascomycota</taxon>
        <taxon>Pezizomycotina</taxon>
        <taxon>Leotiomycetes</taxon>
        <taxon>Helotiales</taxon>
        <taxon>Pezizellaceae</taxon>
        <taxon>Calycina</taxon>
    </lineage>
</organism>
<comment type="caution">
    <text evidence="2">The sequence shown here is derived from an EMBL/GenBank/DDBJ whole genome shotgun (WGS) entry which is preliminary data.</text>
</comment>
<feature type="signal peptide" evidence="1">
    <location>
        <begin position="1"/>
        <end position="23"/>
    </location>
</feature>
<keyword evidence="1" id="KW-0732">Signal</keyword>
<dbReference type="EMBL" id="MU253769">
    <property type="protein sequence ID" value="KAG9247562.1"/>
    <property type="molecule type" value="Genomic_DNA"/>
</dbReference>
<evidence type="ECO:0008006" key="4">
    <source>
        <dbReference type="Google" id="ProtNLM"/>
    </source>
</evidence>
<protein>
    <recommendedName>
        <fullName evidence="4">Secreted protein</fullName>
    </recommendedName>
</protein>